<dbReference type="InterPro" id="IPR000917">
    <property type="entry name" value="Sulfatase_N"/>
</dbReference>
<keyword evidence="5" id="KW-0325">Glycoprotein</keyword>
<keyword evidence="4" id="KW-0106">Calcium</keyword>
<keyword evidence="9" id="KW-1185">Reference proteome</keyword>
<sequence>MEQALRSPWKWGLYFLCLIISLLSLAILLAAAGLLLYYALVLVASVYERNLPAVFGKTVGGETTGPRSTKPNIVIISVDDLGWNDVSFHGYSQISTPNIDRLAHEGVILNSFYAQSACTPSRSALMTARYPIRYGLQHDVIRNGEPRGLPVSEKILPQYLKELGYSTHLFGKWHLGYYQTKMLPTSRGFDSFFGCHGPSLHHFNHTFTKTGNDDFHGLDLWNDTEPARNLTGQYITHVLTDVAVQRIAHHNFVQVGAQQVLVFHRGLILSFSRSSCTCPTMRHMPPVALRTWTFPKNTWSGFPISRTWGGGNTQAWCQRWMIQWAKLFKHWSKERS</sequence>
<dbReference type="GO" id="GO:0008484">
    <property type="term" value="F:sulfuric ester hydrolase activity"/>
    <property type="evidence" value="ECO:0007669"/>
    <property type="project" value="InterPro"/>
</dbReference>
<dbReference type="STRING" id="947166.A0A1D1VQ66"/>
<evidence type="ECO:0000313" key="8">
    <source>
        <dbReference type="EMBL" id="GAV00699.1"/>
    </source>
</evidence>
<dbReference type="Pfam" id="PF00884">
    <property type="entry name" value="Sulfatase"/>
    <property type="match status" value="1"/>
</dbReference>
<dbReference type="Gene3D" id="3.40.720.10">
    <property type="entry name" value="Alkaline Phosphatase, subunit A"/>
    <property type="match status" value="1"/>
</dbReference>
<reference evidence="8 9" key="1">
    <citation type="journal article" date="2016" name="Nat. Commun.">
        <title>Extremotolerant tardigrade genome and improved radiotolerance of human cultured cells by tardigrade-unique protein.</title>
        <authorList>
            <person name="Hashimoto T."/>
            <person name="Horikawa D.D."/>
            <person name="Saito Y."/>
            <person name="Kuwahara H."/>
            <person name="Kozuka-Hata H."/>
            <person name="Shin-I T."/>
            <person name="Minakuchi Y."/>
            <person name="Ohishi K."/>
            <person name="Motoyama A."/>
            <person name="Aizu T."/>
            <person name="Enomoto A."/>
            <person name="Kondo K."/>
            <person name="Tanaka S."/>
            <person name="Hara Y."/>
            <person name="Koshikawa S."/>
            <person name="Sagara H."/>
            <person name="Miura T."/>
            <person name="Yokobori S."/>
            <person name="Miyagawa K."/>
            <person name="Suzuki Y."/>
            <person name="Kubo T."/>
            <person name="Oyama M."/>
            <person name="Kohara Y."/>
            <person name="Fujiyama A."/>
            <person name="Arakawa K."/>
            <person name="Katayama T."/>
            <person name="Toyoda A."/>
            <person name="Kunieda T."/>
        </authorList>
    </citation>
    <scope>NUCLEOTIDE SEQUENCE [LARGE SCALE GENOMIC DNA]</scope>
    <source>
        <strain evidence="8 9">YOKOZUNA-1</strain>
    </source>
</reference>
<evidence type="ECO:0000256" key="5">
    <source>
        <dbReference type="ARBA" id="ARBA00023180"/>
    </source>
</evidence>
<accession>A0A1D1VQ66</accession>
<feature type="domain" description="Sulfatase N-terminal" evidence="7">
    <location>
        <begin position="71"/>
        <end position="246"/>
    </location>
</feature>
<evidence type="ECO:0000256" key="4">
    <source>
        <dbReference type="ARBA" id="ARBA00022837"/>
    </source>
</evidence>
<evidence type="ECO:0000313" key="9">
    <source>
        <dbReference type="Proteomes" id="UP000186922"/>
    </source>
</evidence>
<dbReference type="OrthoDB" id="103349at2759"/>
<feature type="transmembrane region" description="Helical" evidence="6">
    <location>
        <begin position="12"/>
        <end position="40"/>
    </location>
</feature>
<comment type="cofactor">
    <cofactor evidence="1">
        <name>Ca(2+)</name>
        <dbReference type="ChEBI" id="CHEBI:29108"/>
    </cofactor>
</comment>
<dbReference type="PANTHER" id="PTHR10342">
    <property type="entry name" value="ARYLSULFATASE"/>
    <property type="match status" value="1"/>
</dbReference>
<protein>
    <recommendedName>
        <fullName evidence="7">Sulfatase N-terminal domain-containing protein</fullName>
    </recommendedName>
</protein>
<comment type="caution">
    <text evidence="8">The sequence shown here is derived from an EMBL/GenBank/DDBJ whole genome shotgun (WGS) entry which is preliminary data.</text>
</comment>
<dbReference type="SUPFAM" id="SSF53649">
    <property type="entry name" value="Alkaline phosphatase-like"/>
    <property type="match status" value="1"/>
</dbReference>
<evidence type="ECO:0000256" key="3">
    <source>
        <dbReference type="ARBA" id="ARBA00022723"/>
    </source>
</evidence>
<dbReference type="AlphaFoldDB" id="A0A1D1VQ66"/>
<keyword evidence="6" id="KW-0812">Transmembrane</keyword>
<keyword evidence="3" id="KW-0479">Metal-binding</keyword>
<organism evidence="8 9">
    <name type="scientific">Ramazzottius varieornatus</name>
    <name type="common">Water bear</name>
    <name type="synonym">Tardigrade</name>
    <dbReference type="NCBI Taxonomy" id="947166"/>
    <lineage>
        <taxon>Eukaryota</taxon>
        <taxon>Metazoa</taxon>
        <taxon>Ecdysozoa</taxon>
        <taxon>Tardigrada</taxon>
        <taxon>Eutardigrada</taxon>
        <taxon>Parachela</taxon>
        <taxon>Hypsibioidea</taxon>
        <taxon>Ramazzottiidae</taxon>
        <taxon>Ramazzottius</taxon>
    </lineage>
</organism>
<evidence type="ECO:0000256" key="1">
    <source>
        <dbReference type="ARBA" id="ARBA00001913"/>
    </source>
</evidence>
<dbReference type="GO" id="GO:0046872">
    <property type="term" value="F:metal ion binding"/>
    <property type="evidence" value="ECO:0007669"/>
    <property type="project" value="UniProtKB-KW"/>
</dbReference>
<name>A0A1D1VQ66_RAMVA</name>
<dbReference type="InterPro" id="IPR047115">
    <property type="entry name" value="ARSB"/>
</dbReference>
<dbReference type="InterPro" id="IPR017850">
    <property type="entry name" value="Alkaline_phosphatase_core_sf"/>
</dbReference>
<evidence type="ECO:0000259" key="7">
    <source>
        <dbReference type="Pfam" id="PF00884"/>
    </source>
</evidence>
<keyword evidence="6" id="KW-0472">Membrane</keyword>
<gene>
    <name evidence="8" type="primary">RvY_11510</name>
    <name evidence="8" type="synonym">RvY_11510.2</name>
    <name evidence="8" type="ORF">RvY_11510-2</name>
</gene>
<dbReference type="EMBL" id="BDGG01000006">
    <property type="protein sequence ID" value="GAV00699.1"/>
    <property type="molecule type" value="Genomic_DNA"/>
</dbReference>
<evidence type="ECO:0000256" key="6">
    <source>
        <dbReference type="SAM" id="Phobius"/>
    </source>
</evidence>
<dbReference type="PANTHER" id="PTHR10342:SF274">
    <property type="entry name" value="ARYLSULFATASE B"/>
    <property type="match status" value="1"/>
</dbReference>
<keyword evidence="6" id="KW-1133">Transmembrane helix</keyword>
<dbReference type="Proteomes" id="UP000186922">
    <property type="component" value="Unassembled WGS sequence"/>
</dbReference>
<proteinExistence type="inferred from homology"/>
<comment type="similarity">
    <text evidence="2">Belongs to the sulfatase family.</text>
</comment>
<evidence type="ECO:0000256" key="2">
    <source>
        <dbReference type="ARBA" id="ARBA00008779"/>
    </source>
</evidence>